<keyword evidence="3 7" id="KW-0812">Transmembrane</keyword>
<dbReference type="PANTHER" id="PTHR30238:SF4">
    <property type="entry name" value="SLL1022 PROTEIN"/>
    <property type="match status" value="1"/>
</dbReference>
<evidence type="ECO:0000256" key="6">
    <source>
        <dbReference type="SAM" id="MobiDB-lite"/>
    </source>
</evidence>
<gene>
    <name evidence="8" type="ORF">GCM10009416_44180</name>
</gene>
<evidence type="ECO:0008006" key="10">
    <source>
        <dbReference type="Google" id="ProtNLM"/>
    </source>
</evidence>
<feature type="transmembrane region" description="Helical" evidence="7">
    <location>
        <begin position="142"/>
        <end position="166"/>
    </location>
</feature>
<dbReference type="Pfam" id="PF03741">
    <property type="entry name" value="TerC"/>
    <property type="match status" value="1"/>
</dbReference>
<organism evidence="8 9">
    <name type="scientific">Craurococcus roseus</name>
    <dbReference type="NCBI Taxonomy" id="77585"/>
    <lineage>
        <taxon>Bacteria</taxon>
        <taxon>Pseudomonadati</taxon>
        <taxon>Pseudomonadota</taxon>
        <taxon>Alphaproteobacteria</taxon>
        <taxon>Acetobacterales</taxon>
        <taxon>Acetobacteraceae</taxon>
        <taxon>Craurococcus</taxon>
    </lineage>
</organism>
<evidence type="ECO:0000256" key="7">
    <source>
        <dbReference type="SAM" id="Phobius"/>
    </source>
</evidence>
<dbReference type="InterPro" id="IPR022301">
    <property type="entry name" value="Integral_membrane_YjbE"/>
</dbReference>
<dbReference type="NCBIfam" id="TIGR03717">
    <property type="entry name" value="R_switched_YjbE"/>
    <property type="match status" value="1"/>
</dbReference>
<protein>
    <recommendedName>
        <fullName evidence="10">TerC family protein</fullName>
    </recommendedName>
</protein>
<dbReference type="EMBL" id="BAAAFZ010000078">
    <property type="protein sequence ID" value="GAA0601495.1"/>
    <property type="molecule type" value="Genomic_DNA"/>
</dbReference>
<proteinExistence type="inferred from homology"/>
<evidence type="ECO:0000256" key="5">
    <source>
        <dbReference type="ARBA" id="ARBA00023136"/>
    </source>
</evidence>
<comment type="caution">
    <text evidence="8">The sequence shown here is derived from an EMBL/GenBank/DDBJ whole genome shotgun (WGS) entry which is preliminary data.</text>
</comment>
<dbReference type="Proteomes" id="UP001501588">
    <property type="component" value="Unassembled WGS sequence"/>
</dbReference>
<dbReference type="InterPro" id="IPR005496">
    <property type="entry name" value="Integral_membrane_TerC"/>
</dbReference>
<name>A0ABP3R504_9PROT</name>
<feature type="transmembrane region" description="Helical" evidence="7">
    <location>
        <begin position="12"/>
        <end position="33"/>
    </location>
</feature>
<evidence type="ECO:0000256" key="4">
    <source>
        <dbReference type="ARBA" id="ARBA00022989"/>
    </source>
</evidence>
<comment type="subcellular location">
    <subcellularLocation>
        <location evidence="1">Membrane</location>
        <topology evidence="1">Multi-pass membrane protein</topology>
    </subcellularLocation>
</comment>
<evidence type="ECO:0000313" key="8">
    <source>
        <dbReference type="EMBL" id="GAA0601495.1"/>
    </source>
</evidence>
<feature type="transmembrane region" description="Helical" evidence="7">
    <location>
        <begin position="230"/>
        <end position="250"/>
    </location>
</feature>
<feature type="transmembrane region" description="Helical" evidence="7">
    <location>
        <begin position="172"/>
        <end position="191"/>
    </location>
</feature>
<feature type="transmembrane region" description="Helical" evidence="7">
    <location>
        <begin position="65"/>
        <end position="82"/>
    </location>
</feature>
<sequence>MPEWLIPLAQVLFIDIVLAGDNAIVVGMAAAGLPPDQRRTAILLGIGAATVMRIGFAAITTQLLAIVGLTLAGGVLLLWVCWKMFRELRHGGHDEAHGAEGAEGAGMRRKTLPQAVTQILVADISMSLDNVLAVAGAAKDHLWVLVFGLAISVVLMGVAASLIANLLNRHRWIAWVGLLVILYVAVEMVYHGTQQVASEVPGAYAYLFLPLGYLALPGVFPIWMWAAVTLAQVAVYTLVATLIVQAVRSITEPSSSERRAADDGPRLHVPPVHAPPERG</sequence>
<dbReference type="PANTHER" id="PTHR30238">
    <property type="entry name" value="MEMBRANE BOUND PREDICTED REDOX MODULATOR"/>
    <property type="match status" value="1"/>
</dbReference>
<evidence type="ECO:0000256" key="2">
    <source>
        <dbReference type="ARBA" id="ARBA00007511"/>
    </source>
</evidence>
<evidence type="ECO:0000256" key="3">
    <source>
        <dbReference type="ARBA" id="ARBA00022692"/>
    </source>
</evidence>
<feature type="region of interest" description="Disordered" evidence="6">
    <location>
        <begin position="254"/>
        <end position="279"/>
    </location>
</feature>
<accession>A0ABP3R504</accession>
<keyword evidence="5 7" id="KW-0472">Membrane</keyword>
<keyword evidence="9" id="KW-1185">Reference proteome</keyword>
<keyword evidence="4 7" id="KW-1133">Transmembrane helix</keyword>
<feature type="transmembrane region" description="Helical" evidence="7">
    <location>
        <begin position="203"/>
        <end position="224"/>
    </location>
</feature>
<evidence type="ECO:0000313" key="9">
    <source>
        <dbReference type="Proteomes" id="UP001501588"/>
    </source>
</evidence>
<feature type="transmembrane region" description="Helical" evidence="7">
    <location>
        <begin position="40"/>
        <end position="59"/>
    </location>
</feature>
<comment type="similarity">
    <text evidence="2">Belongs to the TerC family.</text>
</comment>
<feature type="compositionally biased region" description="Basic and acidic residues" evidence="6">
    <location>
        <begin position="255"/>
        <end position="266"/>
    </location>
</feature>
<evidence type="ECO:0000256" key="1">
    <source>
        <dbReference type="ARBA" id="ARBA00004141"/>
    </source>
</evidence>
<reference evidence="9" key="1">
    <citation type="journal article" date="2019" name="Int. J. Syst. Evol. Microbiol.">
        <title>The Global Catalogue of Microorganisms (GCM) 10K type strain sequencing project: providing services to taxonomists for standard genome sequencing and annotation.</title>
        <authorList>
            <consortium name="The Broad Institute Genomics Platform"/>
            <consortium name="The Broad Institute Genome Sequencing Center for Infectious Disease"/>
            <person name="Wu L."/>
            <person name="Ma J."/>
        </authorList>
    </citation>
    <scope>NUCLEOTIDE SEQUENCE [LARGE SCALE GENOMIC DNA]</scope>
    <source>
        <strain evidence="9">JCM 9933</strain>
    </source>
</reference>